<dbReference type="InterPro" id="IPR012020">
    <property type="entry name" value="ABHD4"/>
</dbReference>
<dbReference type="AlphaFoldDB" id="A0AAN7WGU9"/>
<dbReference type="InterPro" id="IPR029058">
    <property type="entry name" value="AB_hydrolase_fold"/>
</dbReference>
<evidence type="ECO:0000259" key="3">
    <source>
        <dbReference type="Pfam" id="PF00561"/>
    </source>
</evidence>
<feature type="active site" description="Charge relay system" evidence="2">
    <location>
        <position position="393"/>
    </location>
</feature>
<organism evidence="4 5">
    <name type="scientific">Arxiozyma heterogenica</name>
    <dbReference type="NCBI Taxonomy" id="278026"/>
    <lineage>
        <taxon>Eukaryota</taxon>
        <taxon>Fungi</taxon>
        <taxon>Dikarya</taxon>
        <taxon>Ascomycota</taxon>
        <taxon>Saccharomycotina</taxon>
        <taxon>Saccharomycetes</taxon>
        <taxon>Saccharomycetales</taxon>
        <taxon>Saccharomycetaceae</taxon>
        <taxon>Arxiozyma</taxon>
    </lineage>
</organism>
<comment type="caution">
    <text evidence="4">The sequence shown here is derived from an EMBL/GenBank/DDBJ whole genome shotgun (WGS) entry which is preliminary data.</text>
</comment>
<dbReference type="GO" id="GO:0047372">
    <property type="term" value="F:monoacylglycerol lipase activity"/>
    <property type="evidence" value="ECO:0007669"/>
    <property type="project" value="TreeGrafter"/>
</dbReference>
<gene>
    <name evidence="4" type="ORF">RI543_004618</name>
</gene>
<sequence length="444" mass="50744">MIKDLLTNILTVRQIKSKENDLTFGNNVERITLTELIDNNVPEFRSGATDQLSSILFNGHLQTCYTGIKSFDHIDEVYYRRYILSYPHGGEGALDFAFNDPINSPLNTEVPYPNQKPFEPPLLGYYSYLSPNDPNLSSDDSRPMLLMCHGLTGGSHESYLRSIIKCFLDSNNERNSGDKDFVVCVLNSRGCCQSNITTSQLYNGGWTNDLRYCVQFLHKQFPNRPLYLMGFSLGASIVTNYIGEENSDSIIKCAMVMGTPWDLLESAKFINYTTIGSKIYSPILTQNLCTLVLNHEKVLKRDPIWKEKIDNQLKNLSFVKQFDDVFTGPMFQYKDATDYYIDASPKNRILMIRTPFISINALDDPIVGGAYIPEDLIESNPFTMVLETNIGGHLGWFKDVYGQRWYPKPITKFFRSFHERITMKDLKPVNNIPEYKGPKVKTTF</sequence>
<evidence type="ECO:0000313" key="5">
    <source>
        <dbReference type="Proteomes" id="UP001306508"/>
    </source>
</evidence>
<dbReference type="PANTHER" id="PTHR10794:SF63">
    <property type="entry name" value="ALPHA_BETA HYDROLASE 1, ISOFORM A"/>
    <property type="match status" value="1"/>
</dbReference>
<proteinExistence type="inferred from homology"/>
<dbReference type="PIRSF" id="PIRSF005211">
    <property type="entry name" value="Ab_hydro_YheT"/>
    <property type="match status" value="1"/>
</dbReference>
<protein>
    <recommendedName>
        <fullName evidence="3">AB hydrolase-1 domain-containing protein</fullName>
    </recommendedName>
</protein>
<feature type="active site" description="Charge relay system" evidence="2">
    <location>
        <position position="232"/>
    </location>
</feature>
<dbReference type="EMBL" id="JAWIZZ010000056">
    <property type="protein sequence ID" value="KAK5774084.1"/>
    <property type="molecule type" value="Genomic_DNA"/>
</dbReference>
<feature type="domain" description="AB hydrolase-1" evidence="3">
    <location>
        <begin position="143"/>
        <end position="379"/>
    </location>
</feature>
<dbReference type="PANTHER" id="PTHR10794">
    <property type="entry name" value="ABHYDROLASE DOMAIN-CONTAINING PROTEIN"/>
    <property type="match status" value="1"/>
</dbReference>
<dbReference type="InterPro" id="IPR050960">
    <property type="entry name" value="AB_hydrolase_4_sf"/>
</dbReference>
<reference evidence="5" key="1">
    <citation type="submission" date="2023-07" db="EMBL/GenBank/DDBJ databases">
        <title>A draft genome of Kazachstania heterogenica Y-27499.</title>
        <authorList>
            <person name="Donic C."/>
            <person name="Kralova J.S."/>
            <person name="Fidel L."/>
            <person name="Ben-Dor S."/>
            <person name="Jung S."/>
        </authorList>
    </citation>
    <scope>NUCLEOTIDE SEQUENCE [LARGE SCALE GENOMIC DNA]</scope>
    <source>
        <strain evidence="5">Y27499</strain>
    </source>
</reference>
<dbReference type="GO" id="GO:0051792">
    <property type="term" value="P:medium-chain fatty acid biosynthetic process"/>
    <property type="evidence" value="ECO:0007669"/>
    <property type="project" value="TreeGrafter"/>
</dbReference>
<dbReference type="GO" id="GO:0008126">
    <property type="term" value="F:acetylesterase activity"/>
    <property type="evidence" value="ECO:0007669"/>
    <property type="project" value="TreeGrafter"/>
</dbReference>
<accession>A0AAN7WGU9</accession>
<dbReference type="Proteomes" id="UP001306508">
    <property type="component" value="Unassembled WGS sequence"/>
</dbReference>
<dbReference type="GO" id="GO:0051793">
    <property type="term" value="P:medium-chain fatty acid catabolic process"/>
    <property type="evidence" value="ECO:0007669"/>
    <property type="project" value="TreeGrafter"/>
</dbReference>
<dbReference type="InterPro" id="IPR000073">
    <property type="entry name" value="AB_hydrolase_1"/>
</dbReference>
<feature type="active site" description="Charge relay system" evidence="2">
    <location>
        <position position="364"/>
    </location>
</feature>
<comment type="similarity">
    <text evidence="1">Belongs to the AB hydrolase superfamily. AB hydrolase 4 family.</text>
</comment>
<keyword evidence="5" id="KW-1185">Reference proteome</keyword>
<dbReference type="Gene3D" id="3.40.50.1820">
    <property type="entry name" value="alpha/beta hydrolase"/>
    <property type="match status" value="1"/>
</dbReference>
<dbReference type="Pfam" id="PF00561">
    <property type="entry name" value="Abhydrolase_1"/>
    <property type="match status" value="1"/>
</dbReference>
<evidence type="ECO:0000256" key="1">
    <source>
        <dbReference type="ARBA" id="ARBA00010884"/>
    </source>
</evidence>
<name>A0AAN7WGU9_9SACH</name>
<dbReference type="SUPFAM" id="SSF53474">
    <property type="entry name" value="alpha/beta-Hydrolases"/>
    <property type="match status" value="1"/>
</dbReference>
<evidence type="ECO:0000313" key="4">
    <source>
        <dbReference type="EMBL" id="KAK5774084.1"/>
    </source>
</evidence>
<evidence type="ECO:0000256" key="2">
    <source>
        <dbReference type="PIRSR" id="PIRSR005211-1"/>
    </source>
</evidence>